<dbReference type="STRING" id="6277.A0A498SR03"/>
<name>A0A498SR03_ACAVI</name>
<dbReference type="AlphaFoldDB" id="A0A498SR03"/>
<evidence type="ECO:0000313" key="2">
    <source>
        <dbReference type="EMBL" id="VBB32353.1"/>
    </source>
</evidence>
<reference evidence="2 3" key="1">
    <citation type="submission" date="2018-08" db="EMBL/GenBank/DDBJ databases">
        <authorList>
            <person name="Laetsch R D."/>
            <person name="Stevens L."/>
            <person name="Kumar S."/>
            <person name="Blaxter L. M."/>
        </authorList>
    </citation>
    <scope>NUCLEOTIDE SEQUENCE [LARGE SCALE GENOMIC DNA]</scope>
</reference>
<sequence>MPIKDDGRPLLYDRLISTKFLPVNDIPNTARAEPYAFGKIPARGVSYCLLIWRRSPEVNNWKDVKSTSMIMITEFEGSDDPNINEHTVTKIKCRISSSAVCDSAKPPEECVTLKSSLNSVLPRSTSPESRVIAPITGLQHLSNTSQITSKSVMTVNKRPSSTSASKNLAEFYMEAKGTIIIALIIAILILCTQVFLGTKSRAE</sequence>
<keyword evidence="1" id="KW-1133">Transmembrane helix</keyword>
<keyword evidence="3" id="KW-1185">Reference proteome</keyword>
<protein>
    <submittedName>
        <fullName evidence="2">Uncharacterized protein</fullName>
    </submittedName>
</protein>
<keyword evidence="1" id="KW-0472">Membrane</keyword>
<accession>A0A498SR03</accession>
<feature type="transmembrane region" description="Helical" evidence="1">
    <location>
        <begin position="177"/>
        <end position="196"/>
    </location>
</feature>
<gene>
    <name evidence="2" type="ORF">NAV_LOCUS7144</name>
</gene>
<keyword evidence="1" id="KW-0812">Transmembrane</keyword>
<dbReference type="Proteomes" id="UP000276991">
    <property type="component" value="Unassembled WGS sequence"/>
</dbReference>
<proteinExistence type="predicted"/>
<dbReference type="OrthoDB" id="5835526at2759"/>
<organism evidence="2 3">
    <name type="scientific">Acanthocheilonema viteae</name>
    <name type="common">Filarial nematode worm</name>
    <name type="synonym">Dipetalonema viteae</name>
    <dbReference type="NCBI Taxonomy" id="6277"/>
    <lineage>
        <taxon>Eukaryota</taxon>
        <taxon>Metazoa</taxon>
        <taxon>Ecdysozoa</taxon>
        <taxon>Nematoda</taxon>
        <taxon>Chromadorea</taxon>
        <taxon>Rhabditida</taxon>
        <taxon>Spirurina</taxon>
        <taxon>Spiruromorpha</taxon>
        <taxon>Filarioidea</taxon>
        <taxon>Onchocercidae</taxon>
        <taxon>Acanthocheilonema</taxon>
    </lineage>
</organism>
<dbReference type="EMBL" id="UPTC01001672">
    <property type="protein sequence ID" value="VBB32353.1"/>
    <property type="molecule type" value="Genomic_DNA"/>
</dbReference>
<evidence type="ECO:0000256" key="1">
    <source>
        <dbReference type="SAM" id="Phobius"/>
    </source>
</evidence>
<evidence type="ECO:0000313" key="3">
    <source>
        <dbReference type="Proteomes" id="UP000276991"/>
    </source>
</evidence>